<evidence type="ECO:0000313" key="5">
    <source>
        <dbReference type="EMBL" id="VAI11614.1"/>
    </source>
</evidence>
<feature type="region of interest" description="Disordered" evidence="4">
    <location>
        <begin position="321"/>
        <end position="343"/>
    </location>
</feature>
<evidence type="ECO:0000256" key="3">
    <source>
        <dbReference type="SAM" id="Coils"/>
    </source>
</evidence>
<feature type="compositionally biased region" description="Low complexity" evidence="4">
    <location>
        <begin position="1"/>
        <end position="10"/>
    </location>
</feature>
<accession>A0A9R0TDI5</accession>
<comment type="similarity">
    <text evidence="1">Belongs to the WEB family.</text>
</comment>
<feature type="coiled-coil region" evidence="3">
    <location>
        <begin position="160"/>
        <end position="313"/>
    </location>
</feature>
<feature type="region of interest" description="Disordered" evidence="4">
    <location>
        <begin position="1"/>
        <end position="45"/>
    </location>
</feature>
<dbReference type="AlphaFoldDB" id="A0A9R0TDI5"/>
<keyword evidence="6" id="KW-1185">Reference proteome</keyword>
<dbReference type="GO" id="GO:0009903">
    <property type="term" value="P:chloroplast avoidance movement"/>
    <property type="evidence" value="ECO:0007669"/>
    <property type="project" value="TreeGrafter"/>
</dbReference>
<feature type="compositionally biased region" description="Basic and acidic residues" evidence="4">
    <location>
        <begin position="419"/>
        <end position="446"/>
    </location>
</feature>
<dbReference type="Proteomes" id="UP000324705">
    <property type="component" value="Chromosome 4B"/>
</dbReference>
<feature type="coiled-coil region" evidence="3">
    <location>
        <begin position="87"/>
        <end position="121"/>
    </location>
</feature>
<reference evidence="5 6" key="1">
    <citation type="submission" date="2017-09" db="EMBL/GenBank/DDBJ databases">
        <authorList>
            <consortium name="International Durum Wheat Genome Sequencing Consortium (IDWGSC)"/>
            <person name="Milanesi L."/>
        </authorList>
    </citation>
    <scope>NUCLEOTIDE SEQUENCE [LARGE SCALE GENOMIC DNA]</scope>
    <source>
        <strain evidence="6">cv. Svevo</strain>
    </source>
</reference>
<evidence type="ECO:0000256" key="4">
    <source>
        <dbReference type="SAM" id="MobiDB-lite"/>
    </source>
</evidence>
<evidence type="ECO:0000256" key="2">
    <source>
        <dbReference type="ARBA" id="ARBA00023054"/>
    </source>
</evidence>
<name>A0A9R0TDI5_TRITD</name>
<keyword evidence="2 3" id="KW-0175">Coiled coil</keyword>
<dbReference type="PANTHER" id="PTHR32054:SF6">
    <property type="entry name" value="PROTEIN WEAK CHLOROPLAST MOVEMENT UNDER BLUE LIGHT 1"/>
    <property type="match status" value="1"/>
</dbReference>
<feature type="region of interest" description="Disordered" evidence="4">
    <location>
        <begin position="597"/>
        <end position="635"/>
    </location>
</feature>
<dbReference type="PANTHER" id="PTHR32054">
    <property type="entry name" value="HEAVY CHAIN, PUTATIVE, EXPRESSED-RELATED-RELATED"/>
    <property type="match status" value="1"/>
</dbReference>
<protein>
    <submittedName>
        <fullName evidence="5">Uncharacterized protein</fullName>
    </submittedName>
</protein>
<dbReference type="GO" id="GO:0005829">
    <property type="term" value="C:cytosol"/>
    <property type="evidence" value="ECO:0007669"/>
    <property type="project" value="TreeGrafter"/>
</dbReference>
<proteinExistence type="inferred from homology"/>
<dbReference type="Gramene" id="TRITD4Bv1G205050.1">
    <property type="protein sequence ID" value="TRITD4Bv1G205050.1"/>
    <property type="gene ID" value="TRITD4Bv1G205050"/>
</dbReference>
<feature type="region of interest" description="Disordered" evidence="4">
    <location>
        <begin position="413"/>
        <end position="449"/>
    </location>
</feature>
<dbReference type="EMBL" id="LT934118">
    <property type="protein sequence ID" value="VAI11614.1"/>
    <property type="molecule type" value="Genomic_DNA"/>
</dbReference>
<dbReference type="InterPro" id="IPR008545">
    <property type="entry name" value="Web"/>
</dbReference>
<gene>
    <name evidence="5" type="ORF">TRITD_4Bv1G205050</name>
</gene>
<dbReference type="GO" id="GO:0009904">
    <property type="term" value="P:chloroplast accumulation movement"/>
    <property type="evidence" value="ECO:0007669"/>
    <property type="project" value="TreeGrafter"/>
</dbReference>
<dbReference type="OMA" id="KASIEWA"/>
<evidence type="ECO:0000256" key="1">
    <source>
        <dbReference type="ARBA" id="ARBA00005485"/>
    </source>
</evidence>
<sequence length="677" mass="73437">MEEASSSMEGASGGHPASVSRASSEDADFFDTHRQEDDDDADGAYTASDIAERFVRVIDGKVHVDDADPVRGAVSKFGGILDWRERRQQAEQELGVVHAEAAEYQRRIREADAGRADAQQDLMGATGEIDDLWLTVKRAQIAEAQARKDSELAKLRLRKLEKSARERAAAKTELDSVRGRHATALADLRAARAEMDALRKEREAVAEEASAAAARVRDTAGEAVRAGEALREAAGEFEVLRAELESARAAHDAAEEKRMRLALAWREDKVRWQNQLEEAEKEVRRVRDDLAAAGDLESQVAAASEHLATLRAELFARAVQGASEEEEEDKQTSAASSTPAMVDKAKKELEEAMASVGKAKDEGKILHVAAASLRADLEKEKAELAALRQKQSTSSSASIPSLEEELRRVTSELAAAQARARERDEAKKKATPEQLDEARREAERAKAIARATQEEVAAAREDARVTRAAVQATEARLEAVLREALAAKASAEAAAASADALQQAQVPEDCVALSTEEYEELSRRARGTEEAGGERVAEALRQVKEAQEAEARGQQKLAKLGRDTELRRQTLRAATEECEQAESAKVAAERALQAELRRRAGSETASPPRAGLAEISTLEGGDGRGGNPHILSPRAGYMPRADAAAMAAADEAGQKKPFFPRMVMFLAKKRAQTWNAK</sequence>
<organism evidence="5 6">
    <name type="scientific">Triticum turgidum subsp. durum</name>
    <name type="common">Durum wheat</name>
    <name type="synonym">Triticum durum</name>
    <dbReference type="NCBI Taxonomy" id="4567"/>
    <lineage>
        <taxon>Eukaryota</taxon>
        <taxon>Viridiplantae</taxon>
        <taxon>Streptophyta</taxon>
        <taxon>Embryophyta</taxon>
        <taxon>Tracheophyta</taxon>
        <taxon>Spermatophyta</taxon>
        <taxon>Magnoliopsida</taxon>
        <taxon>Liliopsida</taxon>
        <taxon>Poales</taxon>
        <taxon>Poaceae</taxon>
        <taxon>BOP clade</taxon>
        <taxon>Pooideae</taxon>
        <taxon>Triticodae</taxon>
        <taxon>Triticeae</taxon>
        <taxon>Triticinae</taxon>
        <taxon>Triticum</taxon>
    </lineage>
</organism>
<dbReference type="Pfam" id="PF05701">
    <property type="entry name" value="WEMBL"/>
    <property type="match status" value="1"/>
</dbReference>
<evidence type="ECO:0000313" key="6">
    <source>
        <dbReference type="Proteomes" id="UP000324705"/>
    </source>
</evidence>